<feature type="transmembrane region" description="Helical" evidence="1">
    <location>
        <begin position="36"/>
        <end position="57"/>
    </location>
</feature>
<keyword evidence="1" id="KW-0812">Transmembrane</keyword>
<comment type="caution">
    <text evidence="2">The sequence shown here is derived from an EMBL/GenBank/DDBJ whole genome shotgun (WGS) entry which is preliminary data.</text>
</comment>
<name>U7QK53_9CYAN</name>
<organism evidence="2 3">
    <name type="scientific">Lyngbya aestuarii BL J</name>
    <dbReference type="NCBI Taxonomy" id="1348334"/>
    <lineage>
        <taxon>Bacteria</taxon>
        <taxon>Bacillati</taxon>
        <taxon>Cyanobacteriota</taxon>
        <taxon>Cyanophyceae</taxon>
        <taxon>Oscillatoriophycideae</taxon>
        <taxon>Oscillatoriales</taxon>
        <taxon>Microcoleaceae</taxon>
        <taxon>Lyngbya</taxon>
    </lineage>
</organism>
<protein>
    <submittedName>
        <fullName evidence="2">Putative membrane protein</fullName>
    </submittedName>
</protein>
<sequence length="60" mass="6887">MWNSPEELSGLAIPFFFPCFLVSLTNLYQLPKPERLLLKFLLVKNLTVLLNITLIRLPTG</sequence>
<keyword evidence="1" id="KW-0472">Membrane</keyword>
<evidence type="ECO:0000313" key="2">
    <source>
        <dbReference type="EMBL" id="ERT07455.1"/>
    </source>
</evidence>
<keyword evidence="3" id="KW-1185">Reference proteome</keyword>
<keyword evidence="1" id="KW-1133">Transmembrane helix</keyword>
<gene>
    <name evidence="2" type="ORF">M595_2587</name>
</gene>
<proteinExistence type="predicted"/>
<accession>U7QK53</accession>
<dbReference type="AlphaFoldDB" id="U7QK53"/>
<dbReference type="EMBL" id="AUZM01000021">
    <property type="protein sequence ID" value="ERT07455.1"/>
    <property type="molecule type" value="Genomic_DNA"/>
</dbReference>
<evidence type="ECO:0000313" key="3">
    <source>
        <dbReference type="Proteomes" id="UP000017127"/>
    </source>
</evidence>
<reference evidence="2 3" key="1">
    <citation type="journal article" date="2013" name="Front. Microbiol.">
        <title>Comparative genomic analyses of the cyanobacterium, Lyngbya aestuarii BL J, a powerful hydrogen producer.</title>
        <authorList>
            <person name="Kothari A."/>
            <person name="Vaughn M."/>
            <person name="Garcia-Pichel F."/>
        </authorList>
    </citation>
    <scope>NUCLEOTIDE SEQUENCE [LARGE SCALE GENOMIC DNA]</scope>
    <source>
        <strain evidence="2 3">BL J</strain>
    </source>
</reference>
<dbReference type="Proteomes" id="UP000017127">
    <property type="component" value="Unassembled WGS sequence"/>
</dbReference>
<feature type="transmembrane region" description="Helical" evidence="1">
    <location>
        <begin position="12"/>
        <end position="29"/>
    </location>
</feature>
<evidence type="ECO:0000256" key="1">
    <source>
        <dbReference type="SAM" id="Phobius"/>
    </source>
</evidence>